<dbReference type="EC" id="5.99.1.4" evidence="1"/>
<dbReference type="InterPro" id="IPR051924">
    <property type="entry name" value="GST_Kappa/NadH"/>
</dbReference>
<sequence>MSTAALEFWFDFASNYCYPAVMRVEALAAAQDVVVHWRPFLLGPVFRAMGRGEAPLFEHPAKGRYVWRDMERRCRLHGLPFRRPSVFPRRALLPMRIATLGVGQAWMGAFCRRAMHAAFALDREIDEDGAMRELLGDLGLPADRLIAAATDAGNKSALRARTDQALARGIFGAPMLLVGGEMFWGDDRLEEAVAWAARGGDDAGAS</sequence>
<reference evidence="3" key="2">
    <citation type="submission" date="2023-04" db="EMBL/GenBank/DDBJ databases">
        <authorList>
            <person name="Sun J.-Q."/>
        </authorList>
    </citation>
    <scope>NUCLEOTIDE SEQUENCE</scope>
    <source>
        <strain evidence="3">CC-YY355</strain>
    </source>
</reference>
<dbReference type="Pfam" id="PF01323">
    <property type="entry name" value="DSBA"/>
    <property type="match status" value="1"/>
</dbReference>
<evidence type="ECO:0000313" key="4">
    <source>
        <dbReference type="Proteomes" id="UP001160550"/>
    </source>
</evidence>
<protein>
    <recommendedName>
        <fullName evidence="1">2-hydroxychromene-2-carboxylate isomerase</fullName>
        <ecNumber evidence="1">5.99.1.4</ecNumber>
    </recommendedName>
</protein>
<accession>A0ABT6MN51</accession>
<name>A0ABT6MN51_9GAMM</name>
<reference evidence="3" key="1">
    <citation type="journal article" date="2007" name="Int. J. Syst. Evol. Microbiol.">
        <title>Luteimonas composti sp. nov., a moderately thermophilic bacterium isolated from food waste.</title>
        <authorList>
            <person name="Young C.C."/>
            <person name="Kampfer P."/>
            <person name="Chen W.M."/>
            <person name="Yen W.S."/>
            <person name="Arun A.B."/>
            <person name="Lai W.A."/>
            <person name="Shen F.T."/>
            <person name="Rekha P.D."/>
            <person name="Lin K.Y."/>
            <person name="Chou J.H."/>
        </authorList>
    </citation>
    <scope>NUCLEOTIDE SEQUENCE</scope>
    <source>
        <strain evidence="3">CC-YY355</strain>
    </source>
</reference>
<organism evidence="3 4">
    <name type="scientific">Luteimonas composti</name>
    <dbReference type="NCBI Taxonomy" id="398257"/>
    <lineage>
        <taxon>Bacteria</taxon>
        <taxon>Pseudomonadati</taxon>
        <taxon>Pseudomonadota</taxon>
        <taxon>Gammaproteobacteria</taxon>
        <taxon>Lysobacterales</taxon>
        <taxon>Lysobacteraceae</taxon>
        <taxon>Luteimonas</taxon>
    </lineage>
</organism>
<keyword evidence="4" id="KW-1185">Reference proteome</keyword>
<evidence type="ECO:0000259" key="2">
    <source>
        <dbReference type="Pfam" id="PF01323"/>
    </source>
</evidence>
<comment type="similarity">
    <text evidence="1">Belongs to the GST superfamily. NadH family.</text>
</comment>
<dbReference type="Gene3D" id="3.40.30.10">
    <property type="entry name" value="Glutaredoxin"/>
    <property type="match status" value="1"/>
</dbReference>
<comment type="catalytic activity">
    <reaction evidence="1">
        <text>2-hydroxychromene-2-carboxylate = (3E)-4-(2-hydroxyphenyl)-2-oxobut-3-enoate</text>
        <dbReference type="Rhea" id="RHEA:27401"/>
        <dbReference type="ChEBI" id="CHEBI:59350"/>
        <dbReference type="ChEBI" id="CHEBI:59353"/>
        <dbReference type="EC" id="5.99.1.4"/>
    </reaction>
</comment>
<dbReference type="InterPro" id="IPR001853">
    <property type="entry name" value="DSBA-like_thioredoxin_dom"/>
</dbReference>
<gene>
    <name evidence="3" type="ORF">QF205_02905</name>
</gene>
<dbReference type="InterPro" id="IPR014440">
    <property type="entry name" value="HCCAis_GSTk"/>
</dbReference>
<dbReference type="CDD" id="cd03022">
    <property type="entry name" value="DsbA_HCCA_Iso"/>
    <property type="match status" value="1"/>
</dbReference>
<dbReference type="PANTHER" id="PTHR42943:SF2">
    <property type="entry name" value="GLUTATHIONE S-TRANSFERASE KAPPA 1"/>
    <property type="match status" value="1"/>
</dbReference>
<dbReference type="Proteomes" id="UP001160550">
    <property type="component" value="Unassembled WGS sequence"/>
</dbReference>
<dbReference type="InterPro" id="IPR036249">
    <property type="entry name" value="Thioredoxin-like_sf"/>
</dbReference>
<dbReference type="EMBL" id="JARYGX010000008">
    <property type="protein sequence ID" value="MDH7452029.1"/>
    <property type="molecule type" value="Genomic_DNA"/>
</dbReference>
<dbReference type="SUPFAM" id="SSF52833">
    <property type="entry name" value="Thioredoxin-like"/>
    <property type="match status" value="1"/>
</dbReference>
<dbReference type="PANTHER" id="PTHR42943">
    <property type="entry name" value="GLUTATHIONE S-TRANSFERASE KAPPA"/>
    <property type="match status" value="1"/>
</dbReference>
<proteinExistence type="inferred from homology"/>
<feature type="domain" description="DSBA-like thioredoxin" evidence="2">
    <location>
        <begin position="6"/>
        <end position="191"/>
    </location>
</feature>
<dbReference type="InterPro" id="IPR044087">
    <property type="entry name" value="NahD-like"/>
</dbReference>
<keyword evidence="1 3" id="KW-0413">Isomerase</keyword>
<comment type="caution">
    <text evidence="3">The sequence shown here is derived from an EMBL/GenBank/DDBJ whole genome shotgun (WGS) entry which is preliminary data.</text>
</comment>
<dbReference type="PIRSF" id="PIRSF006386">
    <property type="entry name" value="HCCAis_GSTk"/>
    <property type="match status" value="1"/>
</dbReference>
<evidence type="ECO:0000256" key="1">
    <source>
        <dbReference type="PIRNR" id="PIRNR006386"/>
    </source>
</evidence>
<dbReference type="RefSeq" id="WP_280941235.1">
    <property type="nucleotide sequence ID" value="NZ_JARYGX010000008.1"/>
</dbReference>
<dbReference type="GO" id="GO:0016853">
    <property type="term" value="F:isomerase activity"/>
    <property type="evidence" value="ECO:0007669"/>
    <property type="project" value="UniProtKB-KW"/>
</dbReference>
<evidence type="ECO:0000313" key="3">
    <source>
        <dbReference type="EMBL" id="MDH7452029.1"/>
    </source>
</evidence>